<dbReference type="Gene3D" id="1.10.10.10">
    <property type="entry name" value="Winged helix-like DNA-binding domain superfamily/Winged helix DNA-binding domain"/>
    <property type="match status" value="1"/>
</dbReference>
<accession>A0ABQ2ZJJ4</accession>
<dbReference type="SUPFAM" id="SSF88946">
    <property type="entry name" value="Sigma2 domain of RNA polymerase sigma factors"/>
    <property type="match status" value="1"/>
</dbReference>
<dbReference type="Gene3D" id="1.10.1740.10">
    <property type="match status" value="1"/>
</dbReference>
<evidence type="ECO:0000256" key="1">
    <source>
        <dbReference type="ARBA" id="ARBA00010641"/>
    </source>
</evidence>
<comment type="caution">
    <text evidence="6">The sequence shown here is derived from an EMBL/GenBank/DDBJ whole genome shotgun (WGS) entry which is preliminary data.</text>
</comment>
<dbReference type="InterPro" id="IPR013325">
    <property type="entry name" value="RNA_pol_sigma_r2"/>
</dbReference>
<dbReference type="InterPro" id="IPR036388">
    <property type="entry name" value="WH-like_DNA-bd_sf"/>
</dbReference>
<dbReference type="SUPFAM" id="SSF88659">
    <property type="entry name" value="Sigma3 and sigma4 domains of RNA polymerase sigma factors"/>
    <property type="match status" value="1"/>
</dbReference>
<dbReference type="RefSeq" id="WP_161255482.1">
    <property type="nucleotide sequence ID" value="NZ_BMUU01000001.1"/>
</dbReference>
<dbReference type="GeneID" id="96288850"/>
<keyword evidence="7" id="KW-1185">Reference proteome</keyword>
<dbReference type="Pfam" id="PF04542">
    <property type="entry name" value="Sigma70_r2"/>
    <property type="match status" value="1"/>
</dbReference>
<evidence type="ECO:0000256" key="4">
    <source>
        <dbReference type="ARBA" id="ARBA00023163"/>
    </source>
</evidence>
<keyword evidence="2" id="KW-0805">Transcription regulation</keyword>
<evidence type="ECO:0000259" key="5">
    <source>
        <dbReference type="Pfam" id="PF04542"/>
    </source>
</evidence>
<dbReference type="EMBL" id="BMUU01000001">
    <property type="protein sequence ID" value="GGY18149.1"/>
    <property type="molecule type" value="Genomic_DNA"/>
</dbReference>
<reference evidence="7" key="1">
    <citation type="journal article" date="2019" name="Int. J. Syst. Evol. Microbiol.">
        <title>The Global Catalogue of Microorganisms (GCM) 10K type strain sequencing project: providing services to taxonomists for standard genome sequencing and annotation.</title>
        <authorList>
            <consortium name="The Broad Institute Genomics Platform"/>
            <consortium name="The Broad Institute Genome Sequencing Center for Infectious Disease"/>
            <person name="Wu L."/>
            <person name="Ma J."/>
        </authorList>
    </citation>
    <scope>NUCLEOTIDE SEQUENCE [LARGE SCALE GENOMIC DNA]</scope>
    <source>
        <strain evidence="7">JCM 4594</strain>
    </source>
</reference>
<evidence type="ECO:0000313" key="7">
    <source>
        <dbReference type="Proteomes" id="UP000600946"/>
    </source>
</evidence>
<dbReference type="Proteomes" id="UP000600946">
    <property type="component" value="Unassembled WGS sequence"/>
</dbReference>
<sequence>MVGGEASSEPATVAVEADGIGQRLLAVYDTFMAREPLMLRRMSNRQLSLAACQDAAQEAFIRVVRKAAAGELDAGANVTAYLQTAARNLVLDQLRADRRLELMDGDGLTKVPPPRVEAGEDVDLLEDLVLPAIDAMPQSGRQQVVWLQSQGLTDIEIAAALGMHAARVHRERYNAVIELRGSLATFIRHGHQKKARCPKKDR</sequence>
<feature type="domain" description="RNA polymerase sigma-70 region 2" evidence="5">
    <location>
        <begin position="36"/>
        <end position="99"/>
    </location>
</feature>
<protein>
    <recommendedName>
        <fullName evidence="5">RNA polymerase sigma-70 region 2 domain-containing protein</fullName>
    </recommendedName>
</protein>
<comment type="similarity">
    <text evidence="1">Belongs to the sigma-70 factor family. ECF subfamily.</text>
</comment>
<dbReference type="InterPro" id="IPR007627">
    <property type="entry name" value="RNA_pol_sigma70_r2"/>
</dbReference>
<keyword evidence="4" id="KW-0804">Transcription</keyword>
<dbReference type="PANTHER" id="PTHR43133">
    <property type="entry name" value="RNA POLYMERASE ECF-TYPE SIGMA FACTO"/>
    <property type="match status" value="1"/>
</dbReference>
<evidence type="ECO:0000256" key="2">
    <source>
        <dbReference type="ARBA" id="ARBA00023015"/>
    </source>
</evidence>
<keyword evidence="3" id="KW-0731">Sigma factor</keyword>
<evidence type="ECO:0000313" key="6">
    <source>
        <dbReference type="EMBL" id="GGY18149.1"/>
    </source>
</evidence>
<proteinExistence type="inferred from homology"/>
<dbReference type="PANTHER" id="PTHR43133:SF63">
    <property type="entry name" value="RNA POLYMERASE SIGMA FACTOR FECI-RELATED"/>
    <property type="match status" value="1"/>
</dbReference>
<dbReference type="InterPro" id="IPR039425">
    <property type="entry name" value="RNA_pol_sigma-70-like"/>
</dbReference>
<organism evidence="6 7">
    <name type="scientific">Streptomyces xanthochromogenes</name>
    <dbReference type="NCBI Taxonomy" id="67384"/>
    <lineage>
        <taxon>Bacteria</taxon>
        <taxon>Bacillati</taxon>
        <taxon>Actinomycetota</taxon>
        <taxon>Actinomycetes</taxon>
        <taxon>Kitasatosporales</taxon>
        <taxon>Streptomycetaceae</taxon>
        <taxon>Streptomyces</taxon>
    </lineage>
</organism>
<name>A0ABQ2ZJJ4_9ACTN</name>
<evidence type="ECO:0000256" key="3">
    <source>
        <dbReference type="ARBA" id="ARBA00023082"/>
    </source>
</evidence>
<gene>
    <name evidence="6" type="ORF">GCM10010326_08400</name>
</gene>
<dbReference type="InterPro" id="IPR013324">
    <property type="entry name" value="RNA_pol_sigma_r3/r4-like"/>
</dbReference>